<dbReference type="InterPro" id="IPR001789">
    <property type="entry name" value="Sig_transdc_resp-reg_receiver"/>
</dbReference>
<evidence type="ECO:0000313" key="5">
    <source>
        <dbReference type="EMBL" id="KIP62878.1"/>
    </source>
</evidence>
<evidence type="ECO:0000259" key="4">
    <source>
        <dbReference type="PROSITE" id="PS50110"/>
    </source>
</evidence>
<dbReference type="EMBL" id="JXQK01000050">
    <property type="protein sequence ID" value="KIP62878.1"/>
    <property type="molecule type" value="Genomic_DNA"/>
</dbReference>
<keyword evidence="1 3" id="KW-0597">Phosphoprotein</keyword>
<feature type="modified residue" description="4-aspartylphosphate" evidence="3">
    <location>
        <position position="55"/>
    </location>
</feature>
<feature type="domain" description="Response regulatory" evidence="4">
    <location>
        <begin position="5"/>
        <end position="122"/>
    </location>
</feature>
<organism evidence="5 6">
    <name type="scientific">Prevotella pectinovora</name>
    <dbReference type="NCBI Taxonomy" id="1602169"/>
    <lineage>
        <taxon>Bacteria</taxon>
        <taxon>Pseudomonadati</taxon>
        <taxon>Bacteroidota</taxon>
        <taxon>Bacteroidia</taxon>
        <taxon>Bacteroidales</taxon>
        <taxon>Prevotellaceae</taxon>
        <taxon>Prevotella</taxon>
    </lineage>
</organism>
<dbReference type="Gene3D" id="3.40.50.2300">
    <property type="match status" value="1"/>
</dbReference>
<dbReference type="Pfam" id="PF00072">
    <property type="entry name" value="Response_reg"/>
    <property type="match status" value="1"/>
</dbReference>
<dbReference type="OrthoDB" id="9781208at2"/>
<protein>
    <recommendedName>
        <fullName evidence="4">Response regulatory domain-containing protein</fullName>
    </recommendedName>
</protein>
<dbReference type="PROSITE" id="PS50110">
    <property type="entry name" value="RESPONSE_REGULATORY"/>
    <property type="match status" value="1"/>
</dbReference>
<dbReference type="SMART" id="SM00448">
    <property type="entry name" value="REC"/>
    <property type="match status" value="1"/>
</dbReference>
<dbReference type="SUPFAM" id="SSF52172">
    <property type="entry name" value="CheY-like"/>
    <property type="match status" value="1"/>
</dbReference>
<evidence type="ECO:0000313" key="6">
    <source>
        <dbReference type="Proteomes" id="UP000032046"/>
    </source>
</evidence>
<evidence type="ECO:0000256" key="2">
    <source>
        <dbReference type="ARBA" id="ARBA00023012"/>
    </source>
</evidence>
<accession>A0A0D0I6D9</accession>
<sequence length="127" mass="14155">MKKCKILIVDDIPTNVTLISTIIKKKLDADSDTALSGEEALKKIESFNPDIIILDLMMPGVDGWDVIRSVRSKHGKDEVAIIVTSAITDEVNMAECYDLGVNDFIEKPILQNKLLDTIRRQTEKILG</sequence>
<dbReference type="InterPro" id="IPR011006">
    <property type="entry name" value="CheY-like_superfamily"/>
</dbReference>
<proteinExistence type="predicted"/>
<evidence type="ECO:0000256" key="1">
    <source>
        <dbReference type="ARBA" id="ARBA00022553"/>
    </source>
</evidence>
<dbReference type="Proteomes" id="UP000032046">
    <property type="component" value="Unassembled WGS sequence"/>
</dbReference>
<reference evidence="5 6" key="1">
    <citation type="submission" date="2015-01" db="EMBL/GenBank/DDBJ databases">
        <title>Comparative genomics of non-oral Prevotella species.</title>
        <authorList>
            <person name="Accetto T."/>
            <person name="Nograsek B."/>
            <person name="Avgustin G."/>
        </authorList>
    </citation>
    <scope>NUCLEOTIDE SEQUENCE [LARGE SCALE GENOMIC DNA]</scope>
    <source>
        <strain evidence="5 6">P5-119</strain>
    </source>
</reference>
<keyword evidence="6" id="KW-1185">Reference proteome</keyword>
<keyword evidence="2" id="KW-0902">Two-component regulatory system</keyword>
<dbReference type="PANTHER" id="PTHR44591">
    <property type="entry name" value="STRESS RESPONSE REGULATOR PROTEIN 1"/>
    <property type="match status" value="1"/>
</dbReference>
<dbReference type="InterPro" id="IPR050595">
    <property type="entry name" value="Bact_response_regulator"/>
</dbReference>
<evidence type="ECO:0000256" key="3">
    <source>
        <dbReference type="PROSITE-ProRule" id="PRU00169"/>
    </source>
</evidence>
<dbReference type="PANTHER" id="PTHR44591:SF14">
    <property type="entry name" value="PROTEIN PILG"/>
    <property type="match status" value="1"/>
</dbReference>
<comment type="caution">
    <text evidence="5">The sequence shown here is derived from an EMBL/GenBank/DDBJ whole genome shotgun (WGS) entry which is preliminary data.</text>
</comment>
<dbReference type="AlphaFoldDB" id="A0A0D0I6D9"/>
<dbReference type="RefSeq" id="WP_022317655.1">
    <property type="nucleotide sequence ID" value="NZ_JALFDM010000024.1"/>
</dbReference>
<gene>
    <name evidence="5" type="ORF">ST44_05360</name>
</gene>
<dbReference type="STRING" id="1602171.ST44_05360"/>
<dbReference type="GO" id="GO:0000160">
    <property type="term" value="P:phosphorelay signal transduction system"/>
    <property type="evidence" value="ECO:0007669"/>
    <property type="project" value="UniProtKB-KW"/>
</dbReference>
<name>A0A0D0I6D9_9BACT</name>